<organism evidence="1">
    <name type="scientific">Amphimedon queenslandica</name>
    <name type="common">Sponge</name>
    <dbReference type="NCBI Taxonomy" id="400682"/>
    <lineage>
        <taxon>Eukaryota</taxon>
        <taxon>Metazoa</taxon>
        <taxon>Porifera</taxon>
        <taxon>Demospongiae</taxon>
        <taxon>Heteroscleromorpha</taxon>
        <taxon>Haplosclerida</taxon>
        <taxon>Niphatidae</taxon>
        <taxon>Amphimedon</taxon>
    </lineage>
</organism>
<name>A0A1X7VV18_AMPQE</name>
<reference evidence="1" key="1">
    <citation type="submission" date="2017-05" db="UniProtKB">
        <authorList>
            <consortium name="EnsemblMetazoa"/>
        </authorList>
    </citation>
    <scope>IDENTIFICATION</scope>
</reference>
<dbReference type="InParanoid" id="A0A1X7VV18"/>
<sequence length="63" mass="7086">MSKQSNCTSLNALDLVALILVKYSLSLHYLRISAAIKVILLIVRSDKQSLNKSYLKKIVHLLC</sequence>
<evidence type="ECO:0000313" key="1">
    <source>
        <dbReference type="EnsemblMetazoa" id="Aqu2.1.43715_001"/>
    </source>
</evidence>
<dbReference type="AlphaFoldDB" id="A0A1X7VV18"/>
<protein>
    <submittedName>
        <fullName evidence="1">Uncharacterized protein</fullName>
    </submittedName>
</protein>
<dbReference type="EnsemblMetazoa" id="Aqu2.1.43715_001">
    <property type="protein sequence ID" value="Aqu2.1.43715_001"/>
    <property type="gene ID" value="Aqu2.1.43715"/>
</dbReference>
<accession>A0A1X7VV18</accession>
<proteinExistence type="predicted"/>